<dbReference type="EMBL" id="KB456264">
    <property type="protein sequence ID" value="EMF12410.1"/>
    <property type="molecule type" value="Genomic_DNA"/>
</dbReference>
<sequence length="99" mass="11185">MWKSVLQICMRKNAVIPHCITDALHVPSFLDSGAAIRQGGPFTVKRPISLLFPPLQPSPRVAPLWLRRSIRHNSGIFASLWPLAPVTEMESYEIHRFIA</sequence>
<organism evidence="1 2">
    <name type="scientific">Sphaerulina musiva (strain SO2202)</name>
    <name type="common">Poplar stem canker fungus</name>
    <name type="synonym">Septoria musiva</name>
    <dbReference type="NCBI Taxonomy" id="692275"/>
    <lineage>
        <taxon>Eukaryota</taxon>
        <taxon>Fungi</taxon>
        <taxon>Dikarya</taxon>
        <taxon>Ascomycota</taxon>
        <taxon>Pezizomycotina</taxon>
        <taxon>Dothideomycetes</taxon>
        <taxon>Dothideomycetidae</taxon>
        <taxon>Mycosphaerellales</taxon>
        <taxon>Mycosphaerellaceae</taxon>
        <taxon>Sphaerulina</taxon>
    </lineage>
</organism>
<dbReference type="GeneID" id="27899138"/>
<evidence type="ECO:0000313" key="1">
    <source>
        <dbReference type="EMBL" id="EMF12410.1"/>
    </source>
</evidence>
<dbReference type="RefSeq" id="XP_016760531.1">
    <property type="nucleotide sequence ID" value="XM_016902001.1"/>
</dbReference>
<dbReference type="HOGENOM" id="CLU_2321835_0_0_1"/>
<dbReference type="Proteomes" id="UP000016931">
    <property type="component" value="Unassembled WGS sequence"/>
</dbReference>
<keyword evidence="2" id="KW-1185">Reference proteome</keyword>
<reference evidence="1 2" key="1">
    <citation type="journal article" date="2012" name="PLoS Pathog.">
        <title>Diverse lifestyles and strategies of plant pathogenesis encoded in the genomes of eighteen Dothideomycetes fungi.</title>
        <authorList>
            <person name="Ohm R.A."/>
            <person name="Feau N."/>
            <person name="Henrissat B."/>
            <person name="Schoch C.L."/>
            <person name="Horwitz B.A."/>
            <person name="Barry K.W."/>
            <person name="Condon B.J."/>
            <person name="Copeland A.C."/>
            <person name="Dhillon B."/>
            <person name="Glaser F."/>
            <person name="Hesse C.N."/>
            <person name="Kosti I."/>
            <person name="LaButti K."/>
            <person name="Lindquist E.A."/>
            <person name="Lucas S."/>
            <person name="Salamov A.A."/>
            <person name="Bradshaw R.E."/>
            <person name="Ciuffetti L."/>
            <person name="Hamelin R.C."/>
            <person name="Kema G.H.J."/>
            <person name="Lawrence C."/>
            <person name="Scott J.A."/>
            <person name="Spatafora J.W."/>
            <person name="Turgeon B.G."/>
            <person name="de Wit P.J.G.M."/>
            <person name="Zhong S."/>
            <person name="Goodwin S.B."/>
            <person name="Grigoriev I.V."/>
        </authorList>
    </citation>
    <scope>NUCLEOTIDE SEQUENCE [LARGE SCALE GENOMIC DNA]</scope>
    <source>
        <strain evidence="1 2">SO2202</strain>
    </source>
</reference>
<name>M3D2H6_SPHMS</name>
<evidence type="ECO:0000313" key="2">
    <source>
        <dbReference type="Proteomes" id="UP000016931"/>
    </source>
</evidence>
<proteinExistence type="predicted"/>
<accession>M3D2H6</accession>
<gene>
    <name evidence="1" type="ORF">SEPMUDRAFT_125614</name>
</gene>
<dbReference type="AlphaFoldDB" id="M3D2H6"/>
<protein>
    <submittedName>
        <fullName evidence="1">Uncharacterized protein</fullName>
    </submittedName>
</protein>